<keyword evidence="2" id="KW-1185">Reference proteome</keyword>
<name>A0ABX1D5J2_9FLAO</name>
<reference evidence="1 2" key="1">
    <citation type="submission" date="2020-03" db="EMBL/GenBank/DDBJ databases">
        <title>Salinimicrobium sp. nov, isolated from SCS.</title>
        <authorList>
            <person name="Cao W.R."/>
        </authorList>
    </citation>
    <scope>NUCLEOTIDE SEQUENCE [LARGE SCALE GENOMIC DNA]</scope>
    <source>
        <strain evidence="2">J15B91</strain>
    </source>
</reference>
<dbReference type="InterPro" id="IPR011041">
    <property type="entry name" value="Quinoprot_gluc/sorb_DH_b-prop"/>
</dbReference>
<organism evidence="1 2">
    <name type="scientific">Salinimicrobium oceani</name>
    <dbReference type="NCBI Taxonomy" id="2722702"/>
    <lineage>
        <taxon>Bacteria</taxon>
        <taxon>Pseudomonadati</taxon>
        <taxon>Bacteroidota</taxon>
        <taxon>Flavobacteriia</taxon>
        <taxon>Flavobacteriales</taxon>
        <taxon>Flavobacteriaceae</taxon>
        <taxon>Salinimicrobium</taxon>
    </lineage>
</organism>
<dbReference type="SUPFAM" id="SSF50952">
    <property type="entry name" value="Soluble quinoprotein glucose dehydrogenase"/>
    <property type="match status" value="1"/>
</dbReference>
<proteinExistence type="predicted"/>
<protein>
    <submittedName>
        <fullName evidence="1">Glucose dehydrogenase</fullName>
    </submittedName>
</protein>
<evidence type="ECO:0000313" key="1">
    <source>
        <dbReference type="EMBL" id="NJW54944.1"/>
    </source>
</evidence>
<evidence type="ECO:0000313" key="2">
    <source>
        <dbReference type="Proteomes" id="UP000703674"/>
    </source>
</evidence>
<sequence length="148" mass="15947">STELIVEGTKNGPWTGITYHDGNFYVAEGGQMEGGKILRINANGAVDTLVSNLPSMGDHHTNGPAIKDNYIYFGQGTATNSAVVGPDNASFGWLYRKPEFHDIPCKDIVLKGINYTSKNPLTDAPDDKVTTGAYVPFGEATRKGQVIR</sequence>
<dbReference type="Proteomes" id="UP000703674">
    <property type="component" value="Unassembled WGS sequence"/>
</dbReference>
<dbReference type="RefSeq" id="WP_209310097.1">
    <property type="nucleotide sequence ID" value="NZ_JAAVJR010000653.1"/>
</dbReference>
<feature type="non-terminal residue" evidence="1">
    <location>
        <position position="1"/>
    </location>
</feature>
<dbReference type="EMBL" id="JAAVJR010000653">
    <property type="protein sequence ID" value="NJW54944.1"/>
    <property type="molecule type" value="Genomic_DNA"/>
</dbReference>
<accession>A0ABX1D5J2</accession>
<feature type="non-terminal residue" evidence="1">
    <location>
        <position position="148"/>
    </location>
</feature>
<comment type="caution">
    <text evidence="1">The sequence shown here is derived from an EMBL/GenBank/DDBJ whole genome shotgun (WGS) entry which is preliminary data.</text>
</comment>
<gene>
    <name evidence="1" type="ORF">HC175_18710</name>
</gene>